<evidence type="ECO:0000313" key="1">
    <source>
        <dbReference type="EMBL" id="TWT72711.1"/>
    </source>
</evidence>
<sequence length="202" mass="22287">MRIRFKLKTAIGAITSTCLLLGLWAVKTREFRAIDRIGMLGGEVLFESDGYRTMPDEPAVRLSGSAPRHGMLTSFCADYLGIVVGESAQFAFVRGYHQPITDLTFESLNLKALPSLQGISFSDTLAGDMTVTEVSSLTGLQELALRNTRITNKSLPGLARMSHLRRLDVRGTSLEREDIAFLEEAIPDAEILSDWPSLRSDH</sequence>
<dbReference type="Gene3D" id="3.80.10.10">
    <property type="entry name" value="Ribonuclease Inhibitor"/>
    <property type="match status" value="1"/>
</dbReference>
<evidence type="ECO:0000313" key="2">
    <source>
        <dbReference type="Proteomes" id="UP000318478"/>
    </source>
</evidence>
<dbReference type="Proteomes" id="UP000318478">
    <property type="component" value="Unassembled WGS sequence"/>
</dbReference>
<accession>A0A5C5YE26</accession>
<proteinExistence type="predicted"/>
<dbReference type="OrthoDB" id="272105at2"/>
<dbReference type="InterPro" id="IPR032675">
    <property type="entry name" value="LRR_dom_sf"/>
</dbReference>
<organism evidence="1 2">
    <name type="scientific">Posidoniimonas polymericola</name>
    <dbReference type="NCBI Taxonomy" id="2528002"/>
    <lineage>
        <taxon>Bacteria</taxon>
        <taxon>Pseudomonadati</taxon>
        <taxon>Planctomycetota</taxon>
        <taxon>Planctomycetia</taxon>
        <taxon>Pirellulales</taxon>
        <taxon>Lacipirellulaceae</taxon>
        <taxon>Posidoniimonas</taxon>
    </lineage>
</organism>
<protein>
    <submittedName>
        <fullName evidence="1">Leucine Rich repeats (2 copies)</fullName>
    </submittedName>
</protein>
<dbReference type="AlphaFoldDB" id="A0A5C5YE26"/>
<name>A0A5C5YE26_9BACT</name>
<dbReference type="RefSeq" id="WP_146590243.1">
    <property type="nucleotide sequence ID" value="NZ_SJPO01000011.1"/>
</dbReference>
<reference evidence="1 2" key="1">
    <citation type="submission" date="2019-02" db="EMBL/GenBank/DDBJ databases">
        <title>Deep-cultivation of Planctomycetes and their phenomic and genomic characterization uncovers novel biology.</title>
        <authorList>
            <person name="Wiegand S."/>
            <person name="Jogler M."/>
            <person name="Boedeker C."/>
            <person name="Pinto D."/>
            <person name="Vollmers J."/>
            <person name="Rivas-Marin E."/>
            <person name="Kohn T."/>
            <person name="Peeters S.H."/>
            <person name="Heuer A."/>
            <person name="Rast P."/>
            <person name="Oberbeckmann S."/>
            <person name="Bunk B."/>
            <person name="Jeske O."/>
            <person name="Meyerdierks A."/>
            <person name="Storesund J.E."/>
            <person name="Kallscheuer N."/>
            <person name="Luecker S."/>
            <person name="Lage O.M."/>
            <person name="Pohl T."/>
            <person name="Merkel B.J."/>
            <person name="Hornburger P."/>
            <person name="Mueller R.-W."/>
            <person name="Bruemmer F."/>
            <person name="Labrenz M."/>
            <person name="Spormann A.M."/>
            <person name="Op Den Camp H."/>
            <person name="Overmann J."/>
            <person name="Amann R."/>
            <person name="Jetten M.S.M."/>
            <person name="Mascher T."/>
            <person name="Medema M.H."/>
            <person name="Devos D.P."/>
            <person name="Kaster A.-K."/>
            <person name="Ovreas L."/>
            <person name="Rohde M."/>
            <person name="Galperin M.Y."/>
            <person name="Jogler C."/>
        </authorList>
    </citation>
    <scope>NUCLEOTIDE SEQUENCE [LARGE SCALE GENOMIC DNA]</scope>
    <source>
        <strain evidence="1 2">Pla123a</strain>
    </source>
</reference>
<comment type="caution">
    <text evidence="1">The sequence shown here is derived from an EMBL/GenBank/DDBJ whole genome shotgun (WGS) entry which is preliminary data.</text>
</comment>
<dbReference type="SUPFAM" id="SSF52047">
    <property type="entry name" value="RNI-like"/>
    <property type="match status" value="1"/>
</dbReference>
<keyword evidence="2" id="KW-1185">Reference proteome</keyword>
<gene>
    <name evidence="1" type="ORF">Pla123a_40100</name>
</gene>
<dbReference type="EMBL" id="SJPO01000011">
    <property type="protein sequence ID" value="TWT72711.1"/>
    <property type="molecule type" value="Genomic_DNA"/>
</dbReference>